<reference evidence="2" key="1">
    <citation type="submission" date="2025-08" db="UniProtKB">
        <authorList>
            <consortium name="RefSeq"/>
        </authorList>
    </citation>
    <scope>IDENTIFICATION</scope>
    <source>
        <strain evidence="2">Tuebingen</strain>
        <tissue evidence="2">Fibroblasts and whole tissue</tissue>
    </source>
</reference>
<proteinExistence type="predicted"/>
<protein>
    <submittedName>
        <fullName evidence="2">Novel immune-type receptor 7b</fullName>
    </submittedName>
</protein>
<gene>
    <name evidence="2" type="primary">nitr7b</name>
</gene>
<organism evidence="1 2">
    <name type="scientific">Danio rerio</name>
    <name type="common">Zebrafish</name>
    <name type="synonym">Brachydanio rerio</name>
    <dbReference type="NCBI Taxonomy" id="7955"/>
    <lineage>
        <taxon>Eukaryota</taxon>
        <taxon>Metazoa</taxon>
        <taxon>Chordata</taxon>
        <taxon>Craniata</taxon>
        <taxon>Vertebrata</taxon>
        <taxon>Euteleostomi</taxon>
        <taxon>Actinopterygii</taxon>
        <taxon>Neopterygii</taxon>
        <taxon>Teleostei</taxon>
        <taxon>Ostariophysi</taxon>
        <taxon>Cypriniformes</taxon>
        <taxon>Danionidae</taxon>
        <taxon>Danioninae</taxon>
        <taxon>Danio</taxon>
    </lineage>
</organism>
<evidence type="ECO:0000313" key="2">
    <source>
        <dbReference type="RefSeq" id="XP_073764317.1"/>
    </source>
</evidence>
<dbReference type="Proteomes" id="UP000000437">
    <property type="component" value="Chromosome 7"/>
</dbReference>
<name>A0AC58G3L3_DANRE</name>
<sequence>MNLSGLHPLMLFLMGVIFVKHAAFTKTVYSGTTVSLLCSNILKESSYMAWFKQTDDSLPVCIATQYVGPNPADSIYLNGFQQTHIEMSVNAKFSTLRIISVDVSDSGMFYCGSFTGNHMNFHNQTQLVVVNATNHSKEDIANTDYGTTEETSCRFFYTLTLISSGFILLPTVFAIVALIKLKKMKKKKEDAKHSKNKKMNKQLQHKKQNEDLNYAALNLDKKSRRPVKSMRTVEPNVVYAATR</sequence>
<keyword evidence="2" id="KW-0675">Receptor</keyword>
<accession>A0AC58G3L3</accession>
<dbReference type="RefSeq" id="XP_073764317.1">
    <property type="nucleotide sequence ID" value="XM_073908216.1"/>
</dbReference>
<evidence type="ECO:0000313" key="1">
    <source>
        <dbReference type="Proteomes" id="UP000000437"/>
    </source>
</evidence>
<keyword evidence="1" id="KW-1185">Reference proteome</keyword>